<name>A0A2U3I8J3_9BURK</name>
<sequence length="48" mass="5652">MADVSTKYGYYDPDSKEHGDVYWRTFIHKLAQQAPHMKLPDLMELTHS</sequence>
<keyword evidence="2" id="KW-1185">Reference proteome</keyword>
<proteinExistence type="predicted"/>
<dbReference type="Proteomes" id="UP000238169">
    <property type="component" value="Unassembled WGS sequence"/>
</dbReference>
<dbReference type="AlphaFoldDB" id="A0A2U3I8J3"/>
<evidence type="ECO:0000313" key="1">
    <source>
        <dbReference type="EMBL" id="SPB16485.1"/>
    </source>
</evidence>
<reference evidence="2" key="1">
    <citation type="submission" date="2018-01" db="EMBL/GenBank/DDBJ databases">
        <authorList>
            <person name="Peeters C."/>
        </authorList>
    </citation>
    <scope>NUCLEOTIDE SEQUENCE [LARGE SCALE GENOMIC DNA]</scope>
</reference>
<dbReference type="EMBL" id="OGTP01000013">
    <property type="protein sequence ID" value="SPB16485.1"/>
    <property type="molecule type" value="Genomic_DNA"/>
</dbReference>
<protein>
    <submittedName>
        <fullName evidence="1">Uncharacterized protein</fullName>
    </submittedName>
</protein>
<accession>A0A2U3I8J3</accession>
<gene>
    <name evidence="1" type="ORF">NOV72_03685</name>
</gene>
<evidence type="ECO:0000313" key="2">
    <source>
        <dbReference type="Proteomes" id="UP000238169"/>
    </source>
</evidence>
<organism evidence="1 2">
    <name type="scientific">Caballeronia novacaledonica</name>
    <dbReference type="NCBI Taxonomy" id="1544861"/>
    <lineage>
        <taxon>Bacteria</taxon>
        <taxon>Pseudomonadati</taxon>
        <taxon>Pseudomonadota</taxon>
        <taxon>Betaproteobacteria</taxon>
        <taxon>Burkholderiales</taxon>
        <taxon>Burkholderiaceae</taxon>
        <taxon>Caballeronia</taxon>
    </lineage>
</organism>